<dbReference type="EMBL" id="BAYX01000022">
    <property type="protein sequence ID" value="GAJ96494.1"/>
    <property type="molecule type" value="Genomic_DNA"/>
</dbReference>
<sequence length="136" mass="15056">MRLSTVNEDLAQRFRQAPDTNDAQRLFEEIFRACARRIDNGWYALLENDPLALQLAVGELPQGFDFGGLSGKMDEKYFDAEDEGRDEDSAAYFALARLMSALSFAAAATDATDFSEATYEAIMALPNPKEDSATLL</sequence>
<evidence type="ECO:0000313" key="2">
    <source>
        <dbReference type="Proteomes" id="UP000026941"/>
    </source>
</evidence>
<accession>A0AA87QGS2</accession>
<comment type="caution">
    <text evidence="1">The sequence shown here is derived from an EMBL/GenBank/DDBJ whole genome shotgun (WGS) entry which is preliminary data.</text>
</comment>
<dbReference type="Proteomes" id="UP000026941">
    <property type="component" value="Unassembled WGS sequence"/>
</dbReference>
<reference evidence="1 2" key="1">
    <citation type="submission" date="2014-05" db="EMBL/GenBank/DDBJ databases">
        <title>Whole genome shotgun sequence of Rhizobium rhizogenes NBRC 13257.</title>
        <authorList>
            <person name="Katano-Makiyama Y."/>
            <person name="Hosoyama A."/>
            <person name="Hashimoto M."/>
            <person name="Hosoyama Y."/>
            <person name="Noguchi M."/>
            <person name="Tsuchikane K."/>
            <person name="Kimura A."/>
            <person name="Ohji S."/>
            <person name="Ichikawa N."/>
            <person name="Yamazoe A."/>
            <person name="Fujita N."/>
        </authorList>
    </citation>
    <scope>NUCLEOTIDE SEQUENCE [LARGE SCALE GENOMIC DNA]</scope>
    <source>
        <strain evidence="1 2">NBRC 13257</strain>
    </source>
</reference>
<organism evidence="1 2">
    <name type="scientific">Rhizobium rhizogenes NBRC 13257</name>
    <dbReference type="NCBI Taxonomy" id="1220581"/>
    <lineage>
        <taxon>Bacteria</taxon>
        <taxon>Pseudomonadati</taxon>
        <taxon>Pseudomonadota</taxon>
        <taxon>Alphaproteobacteria</taxon>
        <taxon>Hyphomicrobiales</taxon>
        <taxon>Rhizobiaceae</taxon>
        <taxon>Rhizobium/Agrobacterium group</taxon>
        <taxon>Rhizobium</taxon>
    </lineage>
</organism>
<dbReference type="RefSeq" id="WP_042476535.1">
    <property type="nucleotide sequence ID" value="NZ_BAYX01000022.1"/>
</dbReference>
<evidence type="ECO:0000313" key="1">
    <source>
        <dbReference type="EMBL" id="GAJ96494.1"/>
    </source>
</evidence>
<dbReference type="AlphaFoldDB" id="A0AA87QGS2"/>
<protein>
    <submittedName>
        <fullName evidence="1">Uncharacterized protein</fullName>
    </submittedName>
</protein>
<proteinExistence type="predicted"/>
<name>A0AA87QGS2_RHIRH</name>
<gene>
    <name evidence="1" type="ORF">RRH01S_22_01040</name>
</gene>